<organism evidence="1">
    <name type="scientific">hydrothermal vent metagenome</name>
    <dbReference type="NCBI Taxonomy" id="652676"/>
    <lineage>
        <taxon>unclassified sequences</taxon>
        <taxon>metagenomes</taxon>
        <taxon>ecological metagenomes</taxon>
    </lineage>
</organism>
<dbReference type="EMBL" id="UOFM01000553">
    <property type="protein sequence ID" value="VAW83494.1"/>
    <property type="molecule type" value="Genomic_DNA"/>
</dbReference>
<sequence>MGTCDNTMRNLLSWMLAVALMTSPLFSAAQALTDDCDHAESTSVMARVNRSSDILQAVNHTKQDSCCHDDDCEDKSCSGHCQLFNSVLYLPINAPVRSMESFGQLYMPLQVQRLTGLKPHPLFHPPRTNI</sequence>
<evidence type="ECO:0000313" key="1">
    <source>
        <dbReference type="EMBL" id="VAW83494.1"/>
    </source>
</evidence>
<protein>
    <submittedName>
        <fullName evidence="1">Uncharacterized protein</fullName>
    </submittedName>
</protein>
<proteinExistence type="predicted"/>
<name>A0A3B0ZQ10_9ZZZZ</name>
<dbReference type="AlphaFoldDB" id="A0A3B0ZQ10"/>
<gene>
    <name evidence="1" type="ORF">MNBD_GAMMA14-628</name>
</gene>
<accession>A0A3B0ZQ10</accession>
<reference evidence="1" key="1">
    <citation type="submission" date="2018-06" db="EMBL/GenBank/DDBJ databases">
        <authorList>
            <person name="Zhirakovskaya E."/>
        </authorList>
    </citation>
    <scope>NUCLEOTIDE SEQUENCE</scope>
</reference>